<dbReference type="Pfam" id="PF07714">
    <property type="entry name" value="PK_Tyr_Ser-Thr"/>
    <property type="match status" value="1"/>
</dbReference>
<keyword evidence="17" id="KW-0393">Immunoglobulin domain</keyword>
<protein>
    <recommendedName>
        <fullName evidence="2">receptor protein-tyrosine kinase</fullName>
        <ecNumber evidence="2">2.7.10.1</ecNumber>
    </recommendedName>
</protein>
<evidence type="ECO:0000259" key="27">
    <source>
        <dbReference type="PROSITE" id="PS50835"/>
    </source>
</evidence>
<dbReference type="EC" id="2.7.10.1" evidence="2"/>
<evidence type="ECO:0000256" key="1">
    <source>
        <dbReference type="ARBA" id="ARBA00004251"/>
    </source>
</evidence>
<feature type="transmembrane region" description="Helical" evidence="24">
    <location>
        <begin position="754"/>
        <end position="775"/>
    </location>
</feature>
<keyword evidence="13" id="KW-0829">Tyrosine-protein kinase</keyword>
<proteinExistence type="predicted"/>
<feature type="domain" description="Ig-like" evidence="27">
    <location>
        <begin position="541"/>
        <end position="644"/>
    </location>
</feature>
<dbReference type="FunFam" id="3.30.200.20:FF:000384">
    <property type="entry name" value="Receptor protein-tyrosine kinase"/>
    <property type="match status" value="1"/>
</dbReference>
<feature type="binding site" evidence="21">
    <location>
        <position position="1076"/>
    </location>
    <ligand>
        <name>Mg(2+)</name>
        <dbReference type="ChEBI" id="CHEBI:18420"/>
    </ligand>
</feature>
<dbReference type="InterPro" id="IPR011009">
    <property type="entry name" value="Kinase-like_dom_sf"/>
</dbReference>
<dbReference type="SMART" id="SM00408">
    <property type="entry name" value="IGc2"/>
    <property type="match status" value="3"/>
</dbReference>
<dbReference type="GO" id="GO:0005886">
    <property type="term" value="C:plasma membrane"/>
    <property type="evidence" value="ECO:0007669"/>
    <property type="project" value="UniProtKB-SubCell"/>
</dbReference>
<feature type="site" description="Important for interaction with phosphotyrosine-binding proteins" evidence="22">
    <location>
        <position position="1215"/>
    </location>
</feature>
<feature type="binding site" evidence="21">
    <location>
        <position position="1089"/>
    </location>
    <ligand>
        <name>Mg(2+)</name>
        <dbReference type="ChEBI" id="CHEBI:18420"/>
    </ligand>
</feature>
<evidence type="ECO:0000256" key="11">
    <source>
        <dbReference type="ARBA" id="ARBA00022989"/>
    </source>
</evidence>
<feature type="binding site" evidence="20">
    <location>
        <position position="863"/>
    </location>
    <ligand>
        <name>ATP</name>
        <dbReference type="ChEBI" id="CHEBI:30616"/>
    </ligand>
</feature>
<evidence type="ECO:0000256" key="18">
    <source>
        <dbReference type="ARBA" id="ARBA00051243"/>
    </source>
</evidence>
<evidence type="ECO:0000313" key="28">
    <source>
        <dbReference type="EMBL" id="CAH1110877.1"/>
    </source>
</evidence>
<evidence type="ECO:0000256" key="17">
    <source>
        <dbReference type="ARBA" id="ARBA00023319"/>
    </source>
</evidence>
<dbReference type="PROSITE" id="PS00107">
    <property type="entry name" value="PROTEIN_KINASE_ATP"/>
    <property type="match status" value="1"/>
</dbReference>
<dbReference type="InterPro" id="IPR000719">
    <property type="entry name" value="Prot_kinase_dom"/>
</dbReference>
<dbReference type="GO" id="GO:0005524">
    <property type="term" value="F:ATP binding"/>
    <property type="evidence" value="ECO:0007669"/>
    <property type="project" value="UniProtKB-UniRule"/>
</dbReference>
<feature type="signal peptide" evidence="25">
    <location>
        <begin position="1"/>
        <end position="20"/>
    </location>
</feature>
<evidence type="ECO:0000256" key="15">
    <source>
        <dbReference type="ARBA" id="ARBA00023170"/>
    </source>
</evidence>
<feature type="domain" description="Protein kinase" evidence="26">
    <location>
        <begin position="829"/>
        <end position="1223"/>
    </location>
</feature>
<name>A0A9P0CWW9_9CUCU</name>
<evidence type="ECO:0000256" key="23">
    <source>
        <dbReference type="PROSITE-ProRule" id="PRU10141"/>
    </source>
</evidence>
<keyword evidence="16" id="KW-0325">Glycoprotein</keyword>
<gene>
    <name evidence="28" type="ORF">PSYICH_LOCUS10846</name>
</gene>
<dbReference type="PROSITE" id="PS50011">
    <property type="entry name" value="PROTEIN_KINASE_DOM"/>
    <property type="match status" value="1"/>
</dbReference>
<sequence>MAYKVLLLLVLCKWINFSLGSDFYSRPHILLNGTEDIIEAYDNYTVFCQGNKPLQWTTPTVNAELAEQFYTTFTSEDEKPSNTNFKYGLRLYITNMTYPFVGFYSCHFKNTQDISEKNDKNDIIYLFVNDNENLALLTDEDRTILHIYVVQHQTATIPCRPTSPTVDVKLETFDFKNVDLNVLGEKDSTLVRYNPFYGFYTNRTIDLGDTLFRCIYSRDDKMQEQLYELKVETSTSYIPAPRVIDENEGHTNLGDNITLKCNLQFTTSVVIFSWVTPTGIFNPSRMKQTDEEKSSELTVYNTTFNDSGVYICEVSDHQQHHVSRNISIKIYDEEEHIITMRELTDQYYYEAKAGQDSIIWSVDIWGHPKPSFYWIDNRNDSIPEEKGKKYEVSRGKSDIGQNHEVITLKIKNIDLIRDFGYYSLVGTNHFMEKRLEFFLNVTDKPTVTLRSDQFHLVGTPGKVECIAAAHPTPVFEWRYKECLNPECPFILIPSNISNTEGLTVSSEVIINAKTIGIVECKAANSVGFESEEMEYIVTDVPNGFAMTEFDDTVVINKKTETAQYAVGEKIHVSCGASRYKYGHVEWLVNGTSIEEDTRTRVTYTKSELSNNVILDIDDASYNDSGLYSCRVSINASDYIFKNMSFLITDPVRAQIIDSNMVGEMLEDFPKSVSFSCVVKGIPKPKIFWYKNDEDLKPKKDQRISFENDNQLLKFNETKPSDQGTYKCLAIYKEFSDFREVKLKFKNAPAMIQSWMVYIIVILLLALVAIMVYLFIRVRKDRLLKEEMKLLGLANFEKGAVENINPELGIDDQAELLPYDRKWEFPIEQLKLGKQLGSGAFGVVLKGEAKHIVEGEPLTTVAVKMVKKNADNTYIKALASELKIMAHLGKHLNVVNLLGACTKNVAKRELLVIVEYCRFGNLQNFLLRHRQHFINQIDPNTEKVNYLIGQEELMDRTYSVSSNRSNIQSPLLKYAALIFSDSGENSVLPPPNAMGDYRTNANTGITEVTTVTQGEEGVVTSNNSIQPEWRSNYKGDYKDNVNPISTKDLIAWSFQIARGMEYLASRKVLHGDLAARNVLLSDENIVKICDFGLAKNMYKSDNYKKRGDCPLPVKWMAIESIRDRVFSTQSDVWSFGIVLWEIFSLGRTPYPGMEADERLYHKLVDGYRLESPEYSPKEIYQIMTDCWSVKPTFRPSFTKLTEKIGTLLEDTLRKHYIDLNDPYLAMNTKMLDKNDYLAMLSPPTFEAVLSPHYVNGMVTPQSSEGYMSMNSSTIFSPRIANDEVFDFTTASRRKLSSEDGNGHELLPMLKDKNDLDISSPLASPNAVSNPGYHLPPIIGTDEDNNTEIVKSADNYVNMPQNKNLLKECKTILSSDSKKAEDENRLDWKSIQV</sequence>
<dbReference type="InterPro" id="IPR050122">
    <property type="entry name" value="RTK"/>
</dbReference>
<keyword evidence="9" id="KW-0418">Kinase</keyword>
<dbReference type="Proteomes" id="UP001153636">
    <property type="component" value="Chromosome 5"/>
</dbReference>
<dbReference type="CDD" id="cd00096">
    <property type="entry name" value="Ig"/>
    <property type="match status" value="2"/>
</dbReference>
<keyword evidence="21" id="KW-0479">Metal-binding</keyword>
<keyword evidence="3" id="KW-0217">Developmental protein</keyword>
<dbReference type="GO" id="GO:0043235">
    <property type="term" value="C:receptor complex"/>
    <property type="evidence" value="ECO:0007669"/>
    <property type="project" value="TreeGrafter"/>
</dbReference>
<evidence type="ECO:0000256" key="9">
    <source>
        <dbReference type="ARBA" id="ARBA00022777"/>
    </source>
</evidence>
<evidence type="ECO:0000256" key="24">
    <source>
        <dbReference type="SAM" id="Phobius"/>
    </source>
</evidence>
<keyword evidence="8 20" id="KW-0547">Nucleotide-binding</keyword>
<keyword evidence="7 24" id="KW-0812">Transmembrane</keyword>
<dbReference type="FunFam" id="1.10.510.10:FF:000373">
    <property type="entry name" value="Receptor protein-tyrosine kinase"/>
    <property type="match status" value="1"/>
</dbReference>
<feature type="binding site" evidence="20">
    <location>
        <begin position="836"/>
        <end position="843"/>
    </location>
    <ligand>
        <name>ATP</name>
        <dbReference type="ChEBI" id="CHEBI:30616"/>
    </ligand>
</feature>
<evidence type="ECO:0000256" key="14">
    <source>
        <dbReference type="ARBA" id="ARBA00023157"/>
    </source>
</evidence>
<feature type="binding site" evidence="23">
    <location>
        <position position="867"/>
    </location>
    <ligand>
        <name>ATP</name>
        <dbReference type="ChEBI" id="CHEBI:30616"/>
    </ligand>
</feature>
<keyword evidence="15" id="KW-0675">Receptor</keyword>
<feature type="active site" description="Proton acceptor" evidence="19">
    <location>
        <position position="1071"/>
    </location>
</feature>
<feature type="binding site" evidence="20">
    <location>
        <position position="1075"/>
    </location>
    <ligand>
        <name>ATP</name>
        <dbReference type="ChEBI" id="CHEBI:30616"/>
    </ligand>
</feature>
<evidence type="ECO:0000256" key="16">
    <source>
        <dbReference type="ARBA" id="ARBA00023180"/>
    </source>
</evidence>
<feature type="chain" id="PRO_5040156456" description="receptor protein-tyrosine kinase" evidence="25">
    <location>
        <begin position="21"/>
        <end position="1391"/>
    </location>
</feature>
<evidence type="ECO:0000256" key="6">
    <source>
        <dbReference type="ARBA" id="ARBA00022679"/>
    </source>
</evidence>
<dbReference type="OrthoDB" id="3256376at2759"/>
<dbReference type="InterPro" id="IPR007110">
    <property type="entry name" value="Ig-like_dom"/>
</dbReference>
<evidence type="ECO:0000256" key="8">
    <source>
        <dbReference type="ARBA" id="ARBA00022741"/>
    </source>
</evidence>
<keyword evidence="25" id="KW-0732">Signal</keyword>
<dbReference type="PIRSF" id="PIRSF000615">
    <property type="entry name" value="TyrPK_CSF1-R"/>
    <property type="match status" value="1"/>
</dbReference>
<comment type="subcellular location">
    <subcellularLocation>
        <location evidence="1">Cell membrane</location>
        <topology evidence="1">Single-pass type I membrane protein</topology>
    </subcellularLocation>
</comment>
<evidence type="ECO:0000256" key="25">
    <source>
        <dbReference type="SAM" id="SignalP"/>
    </source>
</evidence>
<reference evidence="28" key="1">
    <citation type="submission" date="2022-01" db="EMBL/GenBank/DDBJ databases">
        <authorList>
            <person name="King R."/>
        </authorList>
    </citation>
    <scope>NUCLEOTIDE SEQUENCE</scope>
</reference>
<dbReference type="EMBL" id="OV651817">
    <property type="protein sequence ID" value="CAH1110877.1"/>
    <property type="molecule type" value="Genomic_DNA"/>
</dbReference>
<dbReference type="PROSITE" id="PS00240">
    <property type="entry name" value="RECEPTOR_TYR_KIN_III"/>
    <property type="match status" value="1"/>
</dbReference>
<keyword evidence="11 24" id="KW-1133">Transmembrane helix</keyword>
<organism evidence="28 29">
    <name type="scientific">Psylliodes chrysocephalus</name>
    <dbReference type="NCBI Taxonomy" id="3402493"/>
    <lineage>
        <taxon>Eukaryota</taxon>
        <taxon>Metazoa</taxon>
        <taxon>Ecdysozoa</taxon>
        <taxon>Arthropoda</taxon>
        <taxon>Hexapoda</taxon>
        <taxon>Insecta</taxon>
        <taxon>Pterygota</taxon>
        <taxon>Neoptera</taxon>
        <taxon>Endopterygota</taxon>
        <taxon>Coleoptera</taxon>
        <taxon>Polyphaga</taxon>
        <taxon>Cucujiformia</taxon>
        <taxon>Chrysomeloidea</taxon>
        <taxon>Chrysomelidae</taxon>
        <taxon>Galerucinae</taxon>
        <taxon>Alticini</taxon>
        <taxon>Psylliodes</taxon>
    </lineage>
</organism>
<dbReference type="SMART" id="SM00409">
    <property type="entry name" value="IG"/>
    <property type="match status" value="5"/>
</dbReference>
<comment type="catalytic activity">
    <reaction evidence="18">
        <text>L-tyrosyl-[protein] + ATP = O-phospho-L-tyrosyl-[protein] + ADP + H(+)</text>
        <dbReference type="Rhea" id="RHEA:10596"/>
        <dbReference type="Rhea" id="RHEA-COMP:10136"/>
        <dbReference type="Rhea" id="RHEA-COMP:20101"/>
        <dbReference type="ChEBI" id="CHEBI:15378"/>
        <dbReference type="ChEBI" id="CHEBI:30616"/>
        <dbReference type="ChEBI" id="CHEBI:46858"/>
        <dbReference type="ChEBI" id="CHEBI:61978"/>
        <dbReference type="ChEBI" id="CHEBI:456216"/>
        <dbReference type="EC" id="2.7.10.1"/>
    </reaction>
</comment>
<evidence type="ECO:0000256" key="7">
    <source>
        <dbReference type="ARBA" id="ARBA00022692"/>
    </source>
</evidence>
<evidence type="ECO:0000313" key="29">
    <source>
        <dbReference type="Proteomes" id="UP001153636"/>
    </source>
</evidence>
<dbReference type="PROSITE" id="PS50835">
    <property type="entry name" value="IG_LIKE"/>
    <property type="match status" value="4"/>
</dbReference>
<keyword evidence="4" id="KW-1003">Cell membrane</keyword>
<keyword evidence="12 24" id="KW-0472">Membrane</keyword>
<dbReference type="Gene3D" id="3.30.200.20">
    <property type="entry name" value="Phosphorylase Kinase, domain 1"/>
    <property type="match status" value="1"/>
</dbReference>
<evidence type="ECO:0000256" key="3">
    <source>
        <dbReference type="ARBA" id="ARBA00022473"/>
    </source>
</evidence>
<evidence type="ECO:0000256" key="19">
    <source>
        <dbReference type="PIRSR" id="PIRSR000615-1"/>
    </source>
</evidence>
<dbReference type="InterPro" id="IPR001245">
    <property type="entry name" value="Ser-Thr/Tyr_kinase_cat_dom"/>
</dbReference>
<accession>A0A9P0CWW9</accession>
<evidence type="ECO:0000256" key="5">
    <source>
        <dbReference type="ARBA" id="ARBA00022553"/>
    </source>
</evidence>
<evidence type="ECO:0000259" key="26">
    <source>
        <dbReference type="PROSITE" id="PS50011"/>
    </source>
</evidence>
<dbReference type="InterPro" id="IPR013098">
    <property type="entry name" value="Ig_I-set"/>
</dbReference>
<keyword evidence="5" id="KW-0597">Phosphoprotein</keyword>
<keyword evidence="10 20" id="KW-0067">ATP-binding</keyword>
<dbReference type="SUPFAM" id="SSF56112">
    <property type="entry name" value="Protein kinase-like (PK-like)"/>
    <property type="match status" value="1"/>
</dbReference>
<dbReference type="InterPro" id="IPR013151">
    <property type="entry name" value="Immunoglobulin_dom"/>
</dbReference>
<evidence type="ECO:0000256" key="22">
    <source>
        <dbReference type="PIRSR" id="PIRSR000615-4"/>
    </source>
</evidence>
<dbReference type="Pfam" id="PF07679">
    <property type="entry name" value="I-set"/>
    <property type="match status" value="2"/>
</dbReference>
<dbReference type="PANTHER" id="PTHR24416">
    <property type="entry name" value="TYROSINE-PROTEIN KINASE RECEPTOR"/>
    <property type="match status" value="1"/>
</dbReference>
<evidence type="ECO:0000256" key="10">
    <source>
        <dbReference type="ARBA" id="ARBA00022840"/>
    </source>
</evidence>
<dbReference type="PROSITE" id="PS00109">
    <property type="entry name" value="PROTEIN_KINASE_TYR"/>
    <property type="match status" value="1"/>
</dbReference>
<dbReference type="InterPro" id="IPR013783">
    <property type="entry name" value="Ig-like_fold"/>
</dbReference>
<dbReference type="Pfam" id="PF00047">
    <property type="entry name" value="ig"/>
    <property type="match status" value="1"/>
</dbReference>
<evidence type="ECO:0000256" key="21">
    <source>
        <dbReference type="PIRSR" id="PIRSR000615-3"/>
    </source>
</evidence>
<evidence type="ECO:0000256" key="13">
    <source>
        <dbReference type="ARBA" id="ARBA00023137"/>
    </source>
</evidence>
<dbReference type="InterPro" id="IPR017441">
    <property type="entry name" value="Protein_kinase_ATP_BS"/>
</dbReference>
<evidence type="ECO:0000256" key="4">
    <source>
        <dbReference type="ARBA" id="ARBA00022475"/>
    </source>
</evidence>
<dbReference type="InterPro" id="IPR036179">
    <property type="entry name" value="Ig-like_dom_sf"/>
</dbReference>
<dbReference type="Gene3D" id="2.60.40.10">
    <property type="entry name" value="Immunoglobulins"/>
    <property type="match status" value="7"/>
</dbReference>
<dbReference type="InterPro" id="IPR003598">
    <property type="entry name" value="Ig_sub2"/>
</dbReference>
<keyword evidence="6" id="KW-0808">Transferase</keyword>
<dbReference type="InterPro" id="IPR008266">
    <property type="entry name" value="Tyr_kinase_AS"/>
</dbReference>
<feature type="domain" description="Ig-like" evidence="27">
    <location>
        <begin position="445"/>
        <end position="538"/>
    </location>
</feature>
<feature type="domain" description="Ig-like" evidence="27">
    <location>
        <begin position="241"/>
        <end position="327"/>
    </location>
</feature>
<feature type="domain" description="Ig-like" evidence="27">
    <location>
        <begin position="650"/>
        <end position="743"/>
    </location>
</feature>
<evidence type="ECO:0000256" key="12">
    <source>
        <dbReference type="ARBA" id="ARBA00023136"/>
    </source>
</evidence>
<keyword evidence="29" id="KW-1185">Reference proteome</keyword>
<dbReference type="GO" id="GO:0046872">
    <property type="term" value="F:metal ion binding"/>
    <property type="evidence" value="ECO:0007669"/>
    <property type="project" value="UniProtKB-KW"/>
</dbReference>
<evidence type="ECO:0000256" key="20">
    <source>
        <dbReference type="PIRSR" id="PIRSR000615-2"/>
    </source>
</evidence>
<dbReference type="Gene3D" id="1.10.510.10">
    <property type="entry name" value="Transferase(Phosphotransferase) domain 1"/>
    <property type="match status" value="1"/>
</dbReference>
<dbReference type="GO" id="GO:0004714">
    <property type="term" value="F:transmembrane receptor protein tyrosine kinase activity"/>
    <property type="evidence" value="ECO:0007669"/>
    <property type="project" value="UniProtKB-EC"/>
</dbReference>
<keyword evidence="14" id="KW-1015">Disulfide bond</keyword>
<dbReference type="GO" id="GO:0007169">
    <property type="term" value="P:cell surface receptor protein tyrosine kinase signaling pathway"/>
    <property type="evidence" value="ECO:0007669"/>
    <property type="project" value="InterPro"/>
</dbReference>
<dbReference type="SUPFAM" id="SSF48726">
    <property type="entry name" value="Immunoglobulin"/>
    <property type="match status" value="4"/>
</dbReference>
<evidence type="ECO:0000256" key="2">
    <source>
        <dbReference type="ARBA" id="ARBA00011902"/>
    </source>
</evidence>
<dbReference type="InterPro" id="IPR001824">
    <property type="entry name" value="Tyr_kinase_rcpt_3_CS"/>
</dbReference>
<keyword evidence="21" id="KW-0460">Magnesium</keyword>
<dbReference type="InterPro" id="IPR003599">
    <property type="entry name" value="Ig_sub"/>
</dbReference>
<dbReference type="PANTHER" id="PTHR24416:SF600">
    <property type="entry name" value="PDGF- AND VEGF-RECEPTOR RELATED, ISOFORM J"/>
    <property type="match status" value="1"/>
</dbReference>